<feature type="region of interest" description="Disordered" evidence="1">
    <location>
        <begin position="30"/>
        <end position="53"/>
    </location>
</feature>
<comment type="caution">
    <text evidence="2">The sequence shown here is derived from an EMBL/GenBank/DDBJ whole genome shotgun (WGS) entry which is preliminary data.</text>
</comment>
<sequence>MAEQAPETEPQEHKAKVTAQLLFHIPVTVQGSATGAKSKPKQKEKKETKTKEFPHTFQATVENYHELLKTILVKHGEEKYSTDKMSYGMKVQLAGVKKGDSIDVDNWSEYESLAKDIIETLPSKMNIYVDMADVQKRWNKHGNRSDDDDEDADLFDSNGLSDLEKELARLRGKLEKKYQNDHDAGYTYIDSETGESYPLTPQMIKEWCHAMYDGDATASKAPSFITGFDPVKRQVALHPSRIAAGANRRGHAEPGSGIGEVVGHLATIVTALAGGPAAALPTHSAVPSTPKGARLEPAAQSPPIPSPTKLTRFLQHAETKLGVMNALSFEPMMLRNGYGPDIMHLIEDKDLMEQCGMTKGDALRLKAGATGWWKGPDAKRKRSDSDSLPITATSASTSVSQASGSSVIEPATPPSKKVSFEHRFEEGGGTRFWGPRITPVSSPTAYDKAIWMLAAGSWIPVPLGYRAVHDFEHLDDEMDQADQAREEAAAALCSLGRGG</sequence>
<dbReference type="Proteomes" id="UP001218218">
    <property type="component" value="Unassembled WGS sequence"/>
</dbReference>
<feature type="region of interest" description="Disordered" evidence="1">
    <location>
        <begin position="282"/>
        <end position="306"/>
    </location>
</feature>
<accession>A0AAD7ADS6</accession>
<feature type="compositionally biased region" description="Low complexity" evidence="1">
    <location>
        <begin position="391"/>
        <end position="406"/>
    </location>
</feature>
<gene>
    <name evidence="2" type="ORF">DFH08DRAFT_803871</name>
</gene>
<evidence type="ECO:0000256" key="1">
    <source>
        <dbReference type="SAM" id="MobiDB-lite"/>
    </source>
</evidence>
<proteinExistence type="predicted"/>
<protein>
    <recommendedName>
        <fullName evidence="4">SAM domain-containing protein</fullName>
    </recommendedName>
</protein>
<evidence type="ECO:0000313" key="2">
    <source>
        <dbReference type="EMBL" id="KAJ7355940.1"/>
    </source>
</evidence>
<feature type="compositionally biased region" description="Basic and acidic residues" evidence="1">
    <location>
        <begin position="44"/>
        <end position="53"/>
    </location>
</feature>
<evidence type="ECO:0000313" key="3">
    <source>
        <dbReference type="Proteomes" id="UP001218218"/>
    </source>
</evidence>
<organism evidence="2 3">
    <name type="scientific">Mycena albidolilacea</name>
    <dbReference type="NCBI Taxonomy" id="1033008"/>
    <lineage>
        <taxon>Eukaryota</taxon>
        <taxon>Fungi</taxon>
        <taxon>Dikarya</taxon>
        <taxon>Basidiomycota</taxon>
        <taxon>Agaricomycotina</taxon>
        <taxon>Agaricomycetes</taxon>
        <taxon>Agaricomycetidae</taxon>
        <taxon>Agaricales</taxon>
        <taxon>Marasmiineae</taxon>
        <taxon>Mycenaceae</taxon>
        <taxon>Mycena</taxon>
    </lineage>
</organism>
<reference evidence="2" key="1">
    <citation type="submission" date="2023-03" db="EMBL/GenBank/DDBJ databases">
        <title>Massive genome expansion in bonnet fungi (Mycena s.s.) driven by repeated elements and novel gene families across ecological guilds.</title>
        <authorList>
            <consortium name="Lawrence Berkeley National Laboratory"/>
            <person name="Harder C.B."/>
            <person name="Miyauchi S."/>
            <person name="Viragh M."/>
            <person name="Kuo A."/>
            <person name="Thoen E."/>
            <person name="Andreopoulos B."/>
            <person name="Lu D."/>
            <person name="Skrede I."/>
            <person name="Drula E."/>
            <person name="Henrissat B."/>
            <person name="Morin E."/>
            <person name="Kohler A."/>
            <person name="Barry K."/>
            <person name="LaButti K."/>
            <person name="Morin E."/>
            <person name="Salamov A."/>
            <person name="Lipzen A."/>
            <person name="Mereny Z."/>
            <person name="Hegedus B."/>
            <person name="Baldrian P."/>
            <person name="Stursova M."/>
            <person name="Weitz H."/>
            <person name="Taylor A."/>
            <person name="Grigoriev I.V."/>
            <person name="Nagy L.G."/>
            <person name="Martin F."/>
            <person name="Kauserud H."/>
        </authorList>
    </citation>
    <scope>NUCLEOTIDE SEQUENCE</scope>
    <source>
        <strain evidence="2">CBHHK002</strain>
    </source>
</reference>
<evidence type="ECO:0008006" key="4">
    <source>
        <dbReference type="Google" id="ProtNLM"/>
    </source>
</evidence>
<name>A0AAD7ADS6_9AGAR</name>
<feature type="region of interest" description="Disordered" evidence="1">
    <location>
        <begin position="374"/>
        <end position="417"/>
    </location>
</feature>
<dbReference type="EMBL" id="JARIHO010000009">
    <property type="protein sequence ID" value="KAJ7355940.1"/>
    <property type="molecule type" value="Genomic_DNA"/>
</dbReference>
<keyword evidence="3" id="KW-1185">Reference proteome</keyword>
<dbReference type="AlphaFoldDB" id="A0AAD7ADS6"/>